<protein>
    <submittedName>
        <fullName evidence="1">Uncharacterized protein</fullName>
    </submittedName>
</protein>
<gene>
    <name evidence="1" type="ORF">AVEN_76632_1</name>
</gene>
<evidence type="ECO:0000313" key="2">
    <source>
        <dbReference type="Proteomes" id="UP000499080"/>
    </source>
</evidence>
<comment type="caution">
    <text evidence="1">The sequence shown here is derived from an EMBL/GenBank/DDBJ whole genome shotgun (WGS) entry which is preliminary data.</text>
</comment>
<sequence>MGQGRFKQKYTLCNITFSSLKVNRHFFAAGHDKGAVDRVRRSGKRVENRGIMLKKSTSLPNDVKSFAECANHICNGVEVIYCLKEDTERDIAAFEEGV</sequence>
<dbReference type="Proteomes" id="UP000499080">
    <property type="component" value="Unassembled WGS sequence"/>
</dbReference>
<dbReference type="EMBL" id="BGPR01007753">
    <property type="protein sequence ID" value="GBN29248.1"/>
    <property type="molecule type" value="Genomic_DNA"/>
</dbReference>
<proteinExistence type="predicted"/>
<organism evidence="1 2">
    <name type="scientific">Araneus ventricosus</name>
    <name type="common">Orbweaver spider</name>
    <name type="synonym">Epeira ventricosa</name>
    <dbReference type="NCBI Taxonomy" id="182803"/>
    <lineage>
        <taxon>Eukaryota</taxon>
        <taxon>Metazoa</taxon>
        <taxon>Ecdysozoa</taxon>
        <taxon>Arthropoda</taxon>
        <taxon>Chelicerata</taxon>
        <taxon>Arachnida</taxon>
        <taxon>Araneae</taxon>
        <taxon>Araneomorphae</taxon>
        <taxon>Entelegynae</taxon>
        <taxon>Araneoidea</taxon>
        <taxon>Araneidae</taxon>
        <taxon>Araneus</taxon>
    </lineage>
</organism>
<name>A0A4Y2MQ03_ARAVE</name>
<reference evidence="1 2" key="1">
    <citation type="journal article" date="2019" name="Sci. Rep.">
        <title>Orb-weaving spider Araneus ventricosus genome elucidates the spidroin gene catalogue.</title>
        <authorList>
            <person name="Kono N."/>
            <person name="Nakamura H."/>
            <person name="Ohtoshi R."/>
            <person name="Moran D.A.P."/>
            <person name="Shinohara A."/>
            <person name="Yoshida Y."/>
            <person name="Fujiwara M."/>
            <person name="Mori M."/>
            <person name="Tomita M."/>
            <person name="Arakawa K."/>
        </authorList>
    </citation>
    <scope>NUCLEOTIDE SEQUENCE [LARGE SCALE GENOMIC DNA]</scope>
</reference>
<evidence type="ECO:0000313" key="1">
    <source>
        <dbReference type="EMBL" id="GBN29248.1"/>
    </source>
</evidence>
<accession>A0A4Y2MQ03</accession>
<dbReference type="AlphaFoldDB" id="A0A4Y2MQ03"/>
<keyword evidence="2" id="KW-1185">Reference proteome</keyword>